<name>A0A077RR25_WHEAT</name>
<dbReference type="Gramene" id="TraesARI3B03G01684270.1">
    <property type="protein sequence ID" value="TraesARI3B03G01684270.1"/>
    <property type="gene ID" value="TraesARI3B03G01684270"/>
</dbReference>
<dbReference type="OrthoDB" id="446462at2759"/>
<feature type="domain" description="3'-5' exonuclease" evidence="4">
    <location>
        <begin position="54"/>
        <end position="233"/>
    </location>
</feature>
<dbReference type="Gramene" id="TraesLAC3B03G01600290.1">
    <property type="protein sequence ID" value="TraesLAC3B03G01600290.1"/>
    <property type="gene ID" value="TraesLAC3B03G01600290"/>
</dbReference>
<protein>
    <recommendedName>
        <fullName evidence="4">3'-5' exonuclease domain-containing protein</fullName>
    </recommendedName>
</protein>
<dbReference type="Gramene" id="TraesNOR3B03G01679840.1">
    <property type="protein sequence ID" value="TraesNOR3B03G01679840.1"/>
    <property type="gene ID" value="TraesNOR3B03G01679840"/>
</dbReference>
<feature type="compositionally biased region" description="Basic and acidic residues" evidence="3">
    <location>
        <begin position="1"/>
        <end position="11"/>
    </location>
</feature>
<dbReference type="SMR" id="A0A077RR25"/>
<dbReference type="Gramene" id="TraesWEE_scaffold_046894_01G000100.1">
    <property type="protein sequence ID" value="TraesWEE_scaffold_046894_01G000100.1"/>
    <property type="gene ID" value="TraesWEE_scaffold_046894_01G000100"/>
</dbReference>
<dbReference type="Gramene" id="TraesSTA3B03G01648800.1">
    <property type="protein sequence ID" value="TraesSTA3B03G01648800.1"/>
    <property type="gene ID" value="TraesSTA3B03G01648800"/>
</dbReference>
<dbReference type="Gramene" id="TraesROB_scaffold_072882_01G000100.1">
    <property type="protein sequence ID" value="TraesROB_scaffold_072882_01G000100.1"/>
    <property type="gene ID" value="TraesROB_scaffold_072882_01G000100"/>
</dbReference>
<dbReference type="Gramene" id="TraesSYM3B03G01679770.1">
    <property type="protein sequence ID" value="TraesSYM3B03G01679770.1"/>
    <property type="gene ID" value="TraesSYM3B03G01679770"/>
</dbReference>
<accession>A0A077RR25</accession>
<dbReference type="Gramene" id="TraesCAD_scaffold_006515_01G000100.1">
    <property type="protein sequence ID" value="TraesCAD_scaffold_006515_01G000100.1"/>
    <property type="gene ID" value="TraesCAD_scaffold_006515_01G000100"/>
</dbReference>
<keyword evidence="6" id="KW-1185">Reference proteome</keyword>
<dbReference type="InterPro" id="IPR002562">
    <property type="entry name" value="3'-5'_exonuclease_dom"/>
</dbReference>
<dbReference type="Gramene" id="TraesCLE_scaffold_067088_01G000100.1">
    <property type="protein sequence ID" value="TraesCLE_scaffold_067088_01G000100.1"/>
    <property type="gene ID" value="TraesCLE_scaffold_067088_01G000100"/>
</dbReference>
<dbReference type="GO" id="GO:0005634">
    <property type="term" value="C:nucleus"/>
    <property type="evidence" value="ECO:0000318"/>
    <property type="project" value="GO_Central"/>
</dbReference>
<evidence type="ECO:0000256" key="3">
    <source>
        <dbReference type="SAM" id="MobiDB-lite"/>
    </source>
</evidence>
<evidence type="ECO:0000313" key="5">
    <source>
        <dbReference type="EnsemblPlants" id="TraesCS3B02G267300.1"/>
    </source>
</evidence>
<feature type="region of interest" description="Disordered" evidence="3">
    <location>
        <begin position="1"/>
        <end position="24"/>
    </location>
</feature>
<evidence type="ECO:0000256" key="1">
    <source>
        <dbReference type="ARBA" id="ARBA00022722"/>
    </source>
</evidence>
<evidence type="ECO:0000256" key="2">
    <source>
        <dbReference type="ARBA" id="ARBA00022801"/>
    </source>
</evidence>
<evidence type="ECO:0000259" key="4">
    <source>
        <dbReference type="Pfam" id="PF01612"/>
    </source>
</evidence>
<dbReference type="GO" id="GO:0008408">
    <property type="term" value="F:3'-5' exonuclease activity"/>
    <property type="evidence" value="ECO:0000318"/>
    <property type="project" value="GO_Central"/>
</dbReference>
<dbReference type="Gramene" id="TraesRN3B0100687500.1">
    <property type="protein sequence ID" value="TraesRN3B0100687500.1"/>
    <property type="gene ID" value="TraesRN3B0100687500"/>
</dbReference>
<dbReference type="Proteomes" id="UP000019116">
    <property type="component" value="Chromosome 3B"/>
</dbReference>
<dbReference type="InterPro" id="IPR036397">
    <property type="entry name" value="RNaseH_sf"/>
</dbReference>
<evidence type="ECO:0000313" key="6">
    <source>
        <dbReference type="Proteomes" id="UP000019116"/>
    </source>
</evidence>
<reference evidence="5" key="2">
    <citation type="submission" date="2018-10" db="UniProtKB">
        <authorList>
            <consortium name="EnsemblPlants"/>
        </authorList>
    </citation>
    <scope>IDENTIFICATION</scope>
</reference>
<dbReference type="GO" id="GO:0005737">
    <property type="term" value="C:cytoplasm"/>
    <property type="evidence" value="ECO:0000318"/>
    <property type="project" value="GO_Central"/>
</dbReference>
<organism evidence="5">
    <name type="scientific">Triticum aestivum</name>
    <name type="common">Wheat</name>
    <dbReference type="NCBI Taxonomy" id="4565"/>
    <lineage>
        <taxon>Eukaryota</taxon>
        <taxon>Viridiplantae</taxon>
        <taxon>Streptophyta</taxon>
        <taxon>Embryophyta</taxon>
        <taxon>Tracheophyta</taxon>
        <taxon>Spermatophyta</taxon>
        <taxon>Magnoliopsida</taxon>
        <taxon>Liliopsida</taxon>
        <taxon>Poales</taxon>
        <taxon>Poaceae</taxon>
        <taxon>BOP clade</taxon>
        <taxon>Pooideae</taxon>
        <taxon>Triticodae</taxon>
        <taxon>Triticeae</taxon>
        <taxon>Triticinae</taxon>
        <taxon>Triticum</taxon>
    </lineage>
</organism>
<dbReference type="InterPro" id="IPR051132">
    <property type="entry name" value="3-5_Exonuclease_domain"/>
</dbReference>
<dbReference type="Gramene" id="TraesJUL3B03G01670520.1">
    <property type="protein sequence ID" value="TraesJUL3B03G01670520.1"/>
    <property type="gene ID" value="TraesJUL3B03G01670520"/>
</dbReference>
<dbReference type="PANTHER" id="PTHR13620">
    <property type="entry name" value="3-5 EXONUCLEASE"/>
    <property type="match status" value="1"/>
</dbReference>
<dbReference type="PANTHER" id="PTHR13620:SF75">
    <property type="entry name" value="UBIQUITIN-LIKE DOMAIN-CONTAINING PROTEIN"/>
    <property type="match status" value="1"/>
</dbReference>
<dbReference type="Gramene" id="TraesMAC3B03G01657450.1">
    <property type="protein sequence ID" value="TraesMAC3B03G01657450.1"/>
    <property type="gene ID" value="TraesMAC3B03G01657450"/>
</dbReference>
<keyword evidence="1" id="KW-0540">Nuclease</keyword>
<keyword evidence="2" id="KW-0378">Hydrolase</keyword>
<dbReference type="GO" id="GO:0006139">
    <property type="term" value="P:nucleobase-containing compound metabolic process"/>
    <property type="evidence" value="ECO:0007669"/>
    <property type="project" value="InterPro"/>
</dbReference>
<dbReference type="Gramene" id="TraesJAG3B03G01666280.1">
    <property type="protein sequence ID" value="TraesJAG3B03G01666280.1"/>
    <property type="gene ID" value="TraesJAG3B03G01666280"/>
</dbReference>
<dbReference type="Gramene" id="TraesLDM3B03G01657390.1">
    <property type="protein sequence ID" value="TraesLDM3B03G01657390.1"/>
    <property type="gene ID" value="TraesLDM3B03G01657390"/>
</dbReference>
<dbReference type="Gramene" id="TraesCS3B03G0694500.1">
    <property type="protein sequence ID" value="TraesCS3B03G0694500.1.CDS"/>
    <property type="gene ID" value="TraesCS3B03G0694500"/>
</dbReference>
<reference evidence="5" key="1">
    <citation type="submission" date="2018-08" db="EMBL/GenBank/DDBJ databases">
        <authorList>
            <person name="Rossello M."/>
        </authorList>
    </citation>
    <scope>NUCLEOTIDE SEQUENCE [LARGE SCALE GENOMIC DNA]</scope>
    <source>
        <strain evidence="5">cv. Chinese Spring</strain>
    </source>
</reference>
<dbReference type="GO" id="GO:0003676">
    <property type="term" value="F:nucleic acid binding"/>
    <property type="evidence" value="ECO:0007669"/>
    <property type="project" value="InterPro"/>
</dbReference>
<dbReference type="Gene3D" id="3.30.420.10">
    <property type="entry name" value="Ribonuclease H-like superfamily/Ribonuclease H"/>
    <property type="match status" value="1"/>
</dbReference>
<dbReference type="SUPFAM" id="SSF53098">
    <property type="entry name" value="Ribonuclease H-like"/>
    <property type="match status" value="1"/>
</dbReference>
<dbReference type="HOGENOM" id="CLU_049674_6_0_1"/>
<dbReference type="InterPro" id="IPR012337">
    <property type="entry name" value="RNaseH-like_sf"/>
</dbReference>
<sequence>MAEEPSAKRPCGETSDQSTKVDDVQVPGQKLDYKRYLKEVDIHDKEKLDVVCTSNPDEADKMISRIKKRVCGLYPQHIGVDVKHTREDEPSQRVAVLQLCVEELCLVYHITVATKWPKSMRPFLKEDRFYTFAGFSIEGDKQILQSSGLEINPDKYIDIQRKWRVLFKERKIFHSLADVAGSVIHPFYKKMKKKIDSDEDHKLWGINPLPNYLIEYAVIDAYATYESWKRIENIREGLESAKEADKSYDDPYYGY</sequence>
<dbReference type="EnsemblPlants" id="TraesCS3B02G267300.1">
    <property type="protein sequence ID" value="TraesCS3B02G267300.1"/>
    <property type="gene ID" value="TraesCS3B02G267300"/>
</dbReference>
<proteinExistence type="predicted"/>
<dbReference type="AlphaFoldDB" id="A0A077RR25"/>
<dbReference type="Pfam" id="PF01612">
    <property type="entry name" value="DNA_pol_A_exo1"/>
    <property type="match status" value="1"/>
</dbReference>
<dbReference type="Gramene" id="TraesCS3B02G267300.1">
    <property type="protein sequence ID" value="TraesCS3B02G267300.1"/>
    <property type="gene ID" value="TraesCS3B02G267300"/>
</dbReference>